<dbReference type="EMBL" id="CP092332">
    <property type="protein sequence ID" value="WGK93779.1"/>
    <property type="molecule type" value="Genomic_DNA"/>
</dbReference>
<evidence type="ECO:0000313" key="2">
    <source>
        <dbReference type="EMBL" id="WGK93779.1"/>
    </source>
</evidence>
<evidence type="ECO:0000256" key="1">
    <source>
        <dbReference type="SAM" id="Coils"/>
    </source>
</evidence>
<sequence>MEDNNHYSADKAQIQSNLMQLAGETLNDIVKSTESPVVGFLQSAYNFKKIRNRITEINFANVVGLMVTKIAALAGINGEIDMATKYDLLRYVKTRCSDISLEEIYKAFELERYNEYPTKSNHYQLFGTEYFSEVIKKYRVWKAENKTYHNISENRNAPQLMAISESQKNEIIHNGIKRVFIEYKQTKNITEPCAHIFDELLDMGLIIGANTPKLELYYNSKKEQAKKELEQELEIKKASSNFIQRKNIARDIEQVLQGNSSKIIVRTKKIVLKEYFDKLISTSIDIEFELKKITK</sequence>
<protein>
    <submittedName>
        <fullName evidence="2">Uncharacterized protein</fullName>
    </submittedName>
</protein>
<keyword evidence="1" id="KW-0175">Coiled coil</keyword>
<organism evidence="2 3">
    <name type="scientific">Flavobacterium keumense</name>
    <dbReference type="NCBI Taxonomy" id="1306518"/>
    <lineage>
        <taxon>Bacteria</taxon>
        <taxon>Pseudomonadati</taxon>
        <taxon>Bacteroidota</taxon>
        <taxon>Flavobacteriia</taxon>
        <taxon>Flavobacteriales</taxon>
        <taxon>Flavobacteriaceae</taxon>
        <taxon>Flavobacterium</taxon>
    </lineage>
</organism>
<reference evidence="2 3" key="1">
    <citation type="submission" date="2022-02" db="EMBL/GenBank/DDBJ databases">
        <authorList>
            <person name="Cha I.-T."/>
            <person name="Lee K.-E."/>
            <person name="Park S.-J."/>
        </authorList>
    </citation>
    <scope>NUCLEOTIDE SEQUENCE [LARGE SCALE GENOMIC DNA]</scope>
    <source>
        <strain evidence="2 3">K3R-10</strain>
    </source>
</reference>
<feature type="coiled-coil region" evidence="1">
    <location>
        <begin position="219"/>
        <end position="246"/>
    </location>
</feature>
<gene>
    <name evidence="2" type="ORF">MG292_06660</name>
</gene>
<proteinExistence type="predicted"/>
<dbReference type="Proteomes" id="UP001232117">
    <property type="component" value="Chromosome"/>
</dbReference>
<name>A0ABY8N3E2_9FLAO</name>
<evidence type="ECO:0000313" key="3">
    <source>
        <dbReference type="Proteomes" id="UP001232117"/>
    </source>
</evidence>
<reference evidence="2 3" key="2">
    <citation type="submission" date="2023-06" db="EMBL/GenBank/DDBJ databases">
        <title>Complete Genome Sequence of Flavobacterium keumense K3R-10.</title>
        <authorList>
            <person name="Jeong H."/>
            <person name="Jhang S.Y."/>
            <person name="Kim J.N."/>
        </authorList>
    </citation>
    <scope>NUCLEOTIDE SEQUENCE [LARGE SCALE GENOMIC DNA]</scope>
    <source>
        <strain evidence="2 3">K3R-10</strain>
    </source>
</reference>
<accession>A0ABY8N3E2</accession>
<keyword evidence="3" id="KW-1185">Reference proteome</keyword>
<dbReference type="RefSeq" id="WP_264533492.1">
    <property type="nucleotide sequence ID" value="NZ_CP092332.1"/>
</dbReference>